<feature type="transmembrane region" description="Helical" evidence="1">
    <location>
        <begin position="139"/>
        <end position="161"/>
    </location>
</feature>
<keyword evidence="3" id="KW-1185">Reference proteome</keyword>
<feature type="transmembrane region" description="Helical" evidence="1">
    <location>
        <begin position="71"/>
        <end position="92"/>
    </location>
</feature>
<dbReference type="PANTHER" id="PTHR23021:SF11">
    <property type="entry name" value="SERPENTINE RECEPTOR, CLASS T"/>
    <property type="match status" value="1"/>
</dbReference>
<protein>
    <recommendedName>
        <fullName evidence="4">7TM GPCR serpentine receptor class x (Srx) domain-containing protein</fullName>
    </recommendedName>
</protein>
<dbReference type="AlphaFoldDB" id="A0AAN8F0Q3"/>
<dbReference type="PANTHER" id="PTHR23021">
    <property type="entry name" value="SERPENTINE RECEPTOR, CLASS T"/>
    <property type="match status" value="1"/>
</dbReference>
<comment type="caution">
    <text evidence="2">The sequence shown here is derived from an EMBL/GenBank/DDBJ whole genome shotgun (WGS) entry which is preliminary data.</text>
</comment>
<keyword evidence="1" id="KW-1133">Transmembrane helix</keyword>
<evidence type="ECO:0008006" key="4">
    <source>
        <dbReference type="Google" id="ProtNLM"/>
    </source>
</evidence>
<dbReference type="InterPro" id="IPR019425">
    <property type="entry name" value="7TM_GPCR_serpentine_rcpt_Srt"/>
</dbReference>
<dbReference type="Proteomes" id="UP001331761">
    <property type="component" value="Unassembled WGS sequence"/>
</dbReference>
<proteinExistence type="predicted"/>
<evidence type="ECO:0000256" key="1">
    <source>
        <dbReference type="SAM" id="Phobius"/>
    </source>
</evidence>
<accession>A0AAN8F0Q3</accession>
<organism evidence="2 3">
    <name type="scientific">Trichostrongylus colubriformis</name>
    <name type="common">Black scour worm</name>
    <dbReference type="NCBI Taxonomy" id="6319"/>
    <lineage>
        <taxon>Eukaryota</taxon>
        <taxon>Metazoa</taxon>
        <taxon>Ecdysozoa</taxon>
        <taxon>Nematoda</taxon>
        <taxon>Chromadorea</taxon>
        <taxon>Rhabditida</taxon>
        <taxon>Rhabditina</taxon>
        <taxon>Rhabditomorpha</taxon>
        <taxon>Strongyloidea</taxon>
        <taxon>Trichostrongylidae</taxon>
        <taxon>Trichostrongylus</taxon>
    </lineage>
</organism>
<dbReference type="Pfam" id="PF10321">
    <property type="entry name" value="7TM_GPCR_Srt"/>
    <property type="match status" value="1"/>
</dbReference>
<reference evidence="2 3" key="1">
    <citation type="submission" date="2019-10" db="EMBL/GenBank/DDBJ databases">
        <title>Assembly and Annotation for the nematode Trichostrongylus colubriformis.</title>
        <authorList>
            <person name="Martin J."/>
        </authorList>
    </citation>
    <scope>NUCLEOTIDE SEQUENCE [LARGE SCALE GENOMIC DNA]</scope>
    <source>
        <strain evidence="2">G859</strain>
        <tissue evidence="2">Whole worm</tissue>
    </source>
</reference>
<feature type="transmembrane region" description="Helical" evidence="1">
    <location>
        <begin position="12"/>
        <end position="30"/>
    </location>
</feature>
<gene>
    <name evidence="2" type="ORF">GCK32_001453</name>
</gene>
<dbReference type="Gene3D" id="1.20.1070.10">
    <property type="entry name" value="Rhodopsin 7-helix transmembrane proteins"/>
    <property type="match status" value="1"/>
</dbReference>
<evidence type="ECO:0000313" key="2">
    <source>
        <dbReference type="EMBL" id="KAK5965442.1"/>
    </source>
</evidence>
<name>A0AAN8F0Q3_TRICO</name>
<evidence type="ECO:0000313" key="3">
    <source>
        <dbReference type="Proteomes" id="UP001331761"/>
    </source>
</evidence>
<dbReference type="SUPFAM" id="SSF81321">
    <property type="entry name" value="Family A G protein-coupled receptor-like"/>
    <property type="match status" value="1"/>
</dbReference>
<sequence>MIPSASFLRFLFKGKALVFWMVLCVLYMAIQPFINRTHPYNTVISSYISYPVITDDAATESAYFAALFVPIHNITVVVLSFSLYTLICAYVIRMKGIVKGTHYKSQVQLFVQALLICTTTAITSLLYVLLGFITLSRSLIIAMNVFWQLSHGLHGFIYFFFNRSIRNEVLGIFGRKKSDHITTVTAR</sequence>
<keyword evidence="1" id="KW-0812">Transmembrane</keyword>
<dbReference type="EMBL" id="WIXE01024634">
    <property type="protein sequence ID" value="KAK5965442.1"/>
    <property type="molecule type" value="Genomic_DNA"/>
</dbReference>
<feature type="transmembrane region" description="Helical" evidence="1">
    <location>
        <begin position="113"/>
        <end position="133"/>
    </location>
</feature>
<keyword evidence="1" id="KW-0472">Membrane</keyword>